<evidence type="ECO:0000313" key="9">
    <source>
        <dbReference type="EMBL" id="CAA9248429.1"/>
    </source>
</evidence>
<feature type="domain" description="MacB-like periplasmic core" evidence="8">
    <location>
        <begin position="447"/>
        <end position="631"/>
    </location>
</feature>
<evidence type="ECO:0000256" key="3">
    <source>
        <dbReference type="ARBA" id="ARBA00022692"/>
    </source>
</evidence>
<evidence type="ECO:0000256" key="4">
    <source>
        <dbReference type="ARBA" id="ARBA00022989"/>
    </source>
</evidence>
<keyword evidence="5 6" id="KW-0472">Membrane</keyword>
<evidence type="ECO:0008006" key="10">
    <source>
        <dbReference type="Google" id="ProtNLM"/>
    </source>
</evidence>
<dbReference type="Pfam" id="PF02687">
    <property type="entry name" value="FtsX"/>
    <property type="match status" value="2"/>
</dbReference>
<dbReference type="AlphaFoldDB" id="A0A6J4IF47"/>
<proteinExistence type="predicted"/>
<dbReference type="PANTHER" id="PTHR30572">
    <property type="entry name" value="MEMBRANE COMPONENT OF TRANSPORTER-RELATED"/>
    <property type="match status" value="1"/>
</dbReference>
<dbReference type="Pfam" id="PF12704">
    <property type="entry name" value="MacB_PCD"/>
    <property type="match status" value="2"/>
</dbReference>
<feature type="transmembrane region" description="Helical" evidence="6">
    <location>
        <begin position="302"/>
        <end position="324"/>
    </location>
</feature>
<feature type="transmembrane region" description="Helical" evidence="6">
    <location>
        <begin position="689"/>
        <end position="713"/>
    </location>
</feature>
<evidence type="ECO:0000259" key="8">
    <source>
        <dbReference type="Pfam" id="PF12704"/>
    </source>
</evidence>
<evidence type="ECO:0000256" key="5">
    <source>
        <dbReference type="ARBA" id="ARBA00023136"/>
    </source>
</evidence>
<sequence length="813" mass="89814">MYRNYLLIAWRNLKKNRVFSFINISGLALGVFVCLTIFLYIRRELGYDRFHAAGEHIYRVNMDTKWGEQEGKRATTPPPVAEILAREIPEVAAATRIYPVPQAVVFYQGKVFRDEKVLATDPAFFEVFSFRLQQGSPKTALQQPNSVVLTPRAARNYFGAAGRAVGKTLLMGKDRTPFRVTGIIEEAPAGSHIRYDVLTSIGSYETVRYFGWSWIWTQLATYVRLQPGTRPGKLTPVLGRIVETYAPAAFARLGFPYGQFKANHNHWRIYLQPLHEVWLYSAGVGNLLGPVGDILFVRTFSFIGGLILLLACINFVNLSTAGAMRRAREVGVRKAIGTSRRQLVHQFLTESLVMALLAVAVGLTLTQLFATLAPALGVQDFAPAAPDWKLMLGAVVVFPVVLSLLAGLYPALYLSRAKAVQALKGGQPFGKSGAGFRNTLVVFQFCIAVGMILVTMVAMKQVRFLREQDLGFARERLVVIGDADQLGKSAQYFGAQLQGLPGVASASYSTSTFPNFQLFEDTYQPRQSSVKETVLTSFVADAAFVGTLGLQLEAGRGFRKNDAADRYGVILSQMAVQRLGWTDPIGKELYYPGFPSRGGQTFRVIGVVNNFHFLPTQFTMRPFAIFLPESGHPHEADAYWLVRVRGDVPRTLAALKGAWDKMGTGWPFMYTFVDEAFGASYRSYEAMQAFFVLFTVLAIVISCMGLLGLAVFATQQRTKEIGIRKVMGAPVLHIVFLLNGRFLLLLAVAFATGAPLGYALIGKWLQNFAYHTTVDVLDLSLAALITVLMALGTVSYISLKAARMNPVHSLRSE</sequence>
<dbReference type="InterPro" id="IPR003838">
    <property type="entry name" value="ABC3_permease_C"/>
</dbReference>
<feature type="transmembrane region" description="Helical" evidence="6">
    <location>
        <begin position="435"/>
        <end position="459"/>
    </location>
</feature>
<dbReference type="GO" id="GO:0022857">
    <property type="term" value="F:transmembrane transporter activity"/>
    <property type="evidence" value="ECO:0007669"/>
    <property type="project" value="TreeGrafter"/>
</dbReference>
<dbReference type="GO" id="GO:0005886">
    <property type="term" value="C:plasma membrane"/>
    <property type="evidence" value="ECO:0007669"/>
    <property type="project" value="UniProtKB-SubCell"/>
</dbReference>
<dbReference type="InterPro" id="IPR025857">
    <property type="entry name" value="MacB_PCD"/>
</dbReference>
<dbReference type="InterPro" id="IPR050250">
    <property type="entry name" value="Macrolide_Exporter_MacB"/>
</dbReference>
<feature type="domain" description="ABC3 transporter permease C-terminal" evidence="7">
    <location>
        <begin position="302"/>
        <end position="417"/>
    </location>
</feature>
<feature type="transmembrane region" description="Helical" evidence="6">
    <location>
        <begin position="390"/>
        <end position="414"/>
    </location>
</feature>
<keyword evidence="4 6" id="KW-1133">Transmembrane helix</keyword>
<evidence type="ECO:0000256" key="1">
    <source>
        <dbReference type="ARBA" id="ARBA00004651"/>
    </source>
</evidence>
<evidence type="ECO:0000256" key="6">
    <source>
        <dbReference type="SAM" id="Phobius"/>
    </source>
</evidence>
<keyword evidence="2" id="KW-1003">Cell membrane</keyword>
<feature type="domain" description="MacB-like periplasmic core" evidence="8">
    <location>
        <begin position="20"/>
        <end position="232"/>
    </location>
</feature>
<name>A0A6J4IF47_9SPHI</name>
<evidence type="ECO:0000256" key="2">
    <source>
        <dbReference type="ARBA" id="ARBA00022475"/>
    </source>
</evidence>
<organism evidence="9">
    <name type="scientific">uncultured Cytophagales bacterium</name>
    <dbReference type="NCBI Taxonomy" id="158755"/>
    <lineage>
        <taxon>Bacteria</taxon>
        <taxon>Pseudomonadati</taxon>
        <taxon>Bacteroidota</taxon>
        <taxon>Sphingobacteriia</taxon>
        <taxon>Sphingobacteriales</taxon>
        <taxon>environmental samples</taxon>
    </lineage>
</organism>
<feature type="transmembrane region" description="Helical" evidence="6">
    <location>
        <begin position="781"/>
        <end position="799"/>
    </location>
</feature>
<keyword evidence="3 6" id="KW-0812">Transmembrane</keyword>
<feature type="transmembrane region" description="Helical" evidence="6">
    <location>
        <begin position="734"/>
        <end position="761"/>
    </location>
</feature>
<feature type="transmembrane region" description="Helical" evidence="6">
    <location>
        <begin position="20"/>
        <end position="41"/>
    </location>
</feature>
<dbReference type="PANTHER" id="PTHR30572:SF18">
    <property type="entry name" value="ABC-TYPE MACROLIDE FAMILY EXPORT SYSTEM PERMEASE COMPONENT 2"/>
    <property type="match status" value="1"/>
</dbReference>
<feature type="domain" description="ABC3 transporter permease C-terminal" evidence="7">
    <location>
        <begin position="693"/>
        <end position="806"/>
    </location>
</feature>
<accession>A0A6J4IF47</accession>
<comment type="subcellular location">
    <subcellularLocation>
        <location evidence="1">Cell membrane</location>
        <topology evidence="1">Multi-pass membrane protein</topology>
    </subcellularLocation>
</comment>
<protein>
    <recommendedName>
        <fullName evidence="10">ABC transporter, permease protein</fullName>
    </recommendedName>
</protein>
<gene>
    <name evidence="9" type="ORF">AVDCRST_MAG56-2001</name>
</gene>
<evidence type="ECO:0000259" key="7">
    <source>
        <dbReference type="Pfam" id="PF02687"/>
    </source>
</evidence>
<reference evidence="9" key="1">
    <citation type="submission" date="2020-02" db="EMBL/GenBank/DDBJ databases">
        <authorList>
            <person name="Meier V. D."/>
        </authorList>
    </citation>
    <scope>NUCLEOTIDE SEQUENCE</scope>
    <source>
        <strain evidence="9">AVDCRST_MAG56</strain>
    </source>
</reference>
<feature type="transmembrane region" description="Helical" evidence="6">
    <location>
        <begin position="347"/>
        <end position="370"/>
    </location>
</feature>
<dbReference type="EMBL" id="CADCTQ010000168">
    <property type="protein sequence ID" value="CAA9248429.1"/>
    <property type="molecule type" value="Genomic_DNA"/>
</dbReference>